<feature type="compositionally biased region" description="Basic residues" evidence="1">
    <location>
        <begin position="217"/>
        <end position="227"/>
    </location>
</feature>
<evidence type="ECO:0000313" key="2">
    <source>
        <dbReference type="EnsemblMetazoa" id="AALFPA23_001147.P922"/>
    </source>
</evidence>
<reference evidence="3" key="1">
    <citation type="journal article" date="2015" name="Proc. Natl. Acad. Sci. U.S.A.">
        <title>Genome sequence of the Asian Tiger mosquito, Aedes albopictus, reveals insights into its biology, genetics, and evolution.</title>
        <authorList>
            <person name="Chen X.G."/>
            <person name="Jiang X."/>
            <person name="Gu J."/>
            <person name="Xu M."/>
            <person name="Wu Y."/>
            <person name="Deng Y."/>
            <person name="Zhang C."/>
            <person name="Bonizzoni M."/>
            <person name="Dermauw W."/>
            <person name="Vontas J."/>
            <person name="Armbruster P."/>
            <person name="Huang X."/>
            <person name="Yang Y."/>
            <person name="Zhang H."/>
            <person name="He W."/>
            <person name="Peng H."/>
            <person name="Liu Y."/>
            <person name="Wu K."/>
            <person name="Chen J."/>
            <person name="Lirakis M."/>
            <person name="Topalis P."/>
            <person name="Van Leeuwen T."/>
            <person name="Hall A.B."/>
            <person name="Jiang X."/>
            <person name="Thorpe C."/>
            <person name="Mueller R.L."/>
            <person name="Sun C."/>
            <person name="Waterhouse R.M."/>
            <person name="Yan G."/>
            <person name="Tu Z.J."/>
            <person name="Fang X."/>
            <person name="James A.A."/>
        </authorList>
    </citation>
    <scope>NUCLEOTIDE SEQUENCE [LARGE SCALE GENOMIC DNA]</scope>
    <source>
        <strain evidence="3">Foshan</strain>
    </source>
</reference>
<evidence type="ECO:0000313" key="3">
    <source>
        <dbReference type="Proteomes" id="UP000069940"/>
    </source>
</evidence>
<name>A0ABM1XMY2_AEDAL</name>
<feature type="compositionally biased region" description="Basic and acidic residues" evidence="1">
    <location>
        <begin position="139"/>
        <end position="194"/>
    </location>
</feature>
<feature type="region of interest" description="Disordered" evidence="1">
    <location>
        <begin position="1"/>
        <end position="76"/>
    </location>
</feature>
<dbReference type="RefSeq" id="XP_062717044.1">
    <property type="nucleotide sequence ID" value="XM_062861060.1"/>
</dbReference>
<sequence length="227" mass="25866">MENLTNIEVEEDANAFRRSERKQRSPVTPLETAAIATSSTIRSELQGNQQELGSSNQRVFTPTPKSSAAQESGLGEVRKKVNELYEFVKDRQNVHLKIKQMVTNIKSAVIAAEREQKALRLRAETAEKAVTEAAGRATAETRETLKSHRSEKRGRDTPGDEEVPKKQKNDQSRVDDQRNDGRDSGWRTVESQRVEKKKRKEKIERKTEPEKKDKLRPSRRKSRGDAC</sequence>
<proteinExistence type="predicted"/>
<reference evidence="2" key="2">
    <citation type="submission" date="2025-05" db="UniProtKB">
        <authorList>
            <consortium name="EnsemblMetazoa"/>
        </authorList>
    </citation>
    <scope>IDENTIFICATION</scope>
    <source>
        <strain evidence="2">Foshan</strain>
    </source>
</reference>
<feature type="region of interest" description="Disordered" evidence="1">
    <location>
        <begin position="127"/>
        <end position="227"/>
    </location>
</feature>
<dbReference type="EnsemblMetazoa" id="AALFPA23_001147.R922">
    <property type="protein sequence ID" value="AALFPA23_001147.P922"/>
    <property type="gene ID" value="AALFPA23_001147"/>
</dbReference>
<organism evidence="2 3">
    <name type="scientific">Aedes albopictus</name>
    <name type="common">Asian tiger mosquito</name>
    <name type="synonym">Stegomyia albopicta</name>
    <dbReference type="NCBI Taxonomy" id="7160"/>
    <lineage>
        <taxon>Eukaryota</taxon>
        <taxon>Metazoa</taxon>
        <taxon>Ecdysozoa</taxon>
        <taxon>Arthropoda</taxon>
        <taxon>Hexapoda</taxon>
        <taxon>Insecta</taxon>
        <taxon>Pterygota</taxon>
        <taxon>Neoptera</taxon>
        <taxon>Endopterygota</taxon>
        <taxon>Diptera</taxon>
        <taxon>Nematocera</taxon>
        <taxon>Culicoidea</taxon>
        <taxon>Culicidae</taxon>
        <taxon>Culicinae</taxon>
        <taxon>Aedini</taxon>
        <taxon>Aedes</taxon>
        <taxon>Stegomyia</taxon>
    </lineage>
</organism>
<accession>A0ABM1XMY2</accession>
<evidence type="ECO:0000256" key="1">
    <source>
        <dbReference type="SAM" id="MobiDB-lite"/>
    </source>
</evidence>
<dbReference type="GeneID" id="134292169"/>
<feature type="compositionally biased region" description="Basic and acidic residues" evidence="1">
    <location>
        <begin position="201"/>
        <end position="216"/>
    </location>
</feature>
<dbReference type="Proteomes" id="UP000069940">
    <property type="component" value="Unassembled WGS sequence"/>
</dbReference>
<feature type="compositionally biased region" description="Polar residues" evidence="1">
    <location>
        <begin position="35"/>
        <end position="70"/>
    </location>
</feature>
<protein>
    <submittedName>
        <fullName evidence="2">Uncharacterized protein</fullName>
    </submittedName>
</protein>
<keyword evidence="3" id="KW-1185">Reference proteome</keyword>